<name>A0AAU9XBC1_9CNID</name>
<dbReference type="GO" id="GO:0005886">
    <property type="term" value="C:plasma membrane"/>
    <property type="evidence" value="ECO:0007669"/>
    <property type="project" value="InterPro"/>
</dbReference>
<evidence type="ECO:0000256" key="1">
    <source>
        <dbReference type="ARBA" id="ARBA00004370"/>
    </source>
</evidence>
<comment type="caution">
    <text evidence="7">The sequence shown here is derived from an EMBL/GenBank/DDBJ whole genome shotgun (WGS) entry which is preliminary data.</text>
</comment>
<feature type="region of interest" description="Disordered" evidence="4">
    <location>
        <begin position="1006"/>
        <end position="1145"/>
    </location>
</feature>
<comment type="similarity">
    <text evidence="2">Belongs to the band 7/mec-2 family.</text>
</comment>
<dbReference type="Gene3D" id="3.30.479.30">
    <property type="entry name" value="Band 7 domain"/>
    <property type="match status" value="1"/>
</dbReference>
<feature type="transmembrane region" description="Helical" evidence="5">
    <location>
        <begin position="317"/>
        <end position="336"/>
    </location>
</feature>
<evidence type="ECO:0000313" key="8">
    <source>
        <dbReference type="Proteomes" id="UP001159428"/>
    </source>
</evidence>
<dbReference type="EMBL" id="CALNXJ010000037">
    <property type="protein sequence ID" value="CAH3142698.1"/>
    <property type="molecule type" value="Genomic_DNA"/>
</dbReference>
<proteinExistence type="inferred from homology"/>
<feature type="compositionally biased region" description="Basic and acidic residues" evidence="4">
    <location>
        <begin position="1123"/>
        <end position="1138"/>
    </location>
</feature>
<dbReference type="Proteomes" id="UP001159428">
    <property type="component" value="Unassembled WGS sequence"/>
</dbReference>
<dbReference type="InterPro" id="IPR036013">
    <property type="entry name" value="Band_7/SPFH_dom_sf"/>
</dbReference>
<feature type="region of interest" description="Disordered" evidence="4">
    <location>
        <begin position="426"/>
        <end position="458"/>
    </location>
</feature>
<feature type="compositionally biased region" description="Acidic residues" evidence="4">
    <location>
        <begin position="564"/>
        <end position="578"/>
    </location>
</feature>
<evidence type="ECO:0000256" key="4">
    <source>
        <dbReference type="SAM" id="MobiDB-lite"/>
    </source>
</evidence>
<dbReference type="InterPro" id="IPR018080">
    <property type="entry name" value="Band_7/stomatin-like_CS"/>
</dbReference>
<feature type="compositionally biased region" description="Basic and acidic residues" evidence="4">
    <location>
        <begin position="775"/>
        <end position="808"/>
    </location>
</feature>
<evidence type="ECO:0000256" key="3">
    <source>
        <dbReference type="ARBA" id="ARBA00023136"/>
    </source>
</evidence>
<sequence>MSQESLQHHGGCQVGGLPRIQCMSSSQPDGGELGICGIVITVLCYILVVVTFPFSLFFCLKIVQEYERAVIFRLGRILPGGARGPGLFFVLPKIDQYSKVDLRTVSFDVPPQEALTRDSVTVTVDAVVYFRIQNATVSVTNVSDAQGSTKLLAQTTLRNMIGTKNLSDILMDREGLSSQMQLFLDDATDPWGVRVERVEIKDVRLPVQLQRVMAAEAEATREAKAKVIAAEGEMTSSRSLKQAADIMAETPSAMQLRYLQTLNTISAEKNSTIIFPIPVDFMTNFLNNPDGVVINGKYYELKFQTLFFLYHLFKIKIIFPTFFNNVIVIFLLSHLGENYCDRPPASRDWLHHTNQSLTRLKDVKKTSIWLNGGPREREVNCQCSYRSKSRDSFLSLETGPPQLHIDSQETASMKDLSVPEIMKQFHERQKSKLKRRPQSSTVYSSRSAEKKQDWQKPSENNYSAFISVKGQTVTPQHRPPPGSLPLRETKKDDTSYKGLVYLDRQQEELDRSLAPHDLWRYSAAFCEDEHSESTNPPPPPPRASPEPSSPKLNWPEVLQSAEEAYSEEDDDDDLVDESQETRSISSAGSRSLVFAIPTGGNEGTESDDEQTPSLLDTGRVSSDYVARSESMLHKISDKSQAESAVISDMLVDMKSTNEKISQLRISPRDLDLELTCDATTPSVLLAKMEIECTAGTDQETTPQHEIGYETMWVEEPQVSNRLNALSNRFPRACSARYMTQHKTSRVRKQQSESSLALKGKTMEFFNPEDLVAKNLSRDQRKNPRHNDFTGEEHEMLEKREDTDPDKVVTKPPLPKWNTSKTKKRHKFKQKRQSGTENSSDSSILDQPSKSSLRKSSSEGNIHLYQAADTNLSLGSNLKLKSVTFRRDVLSQVDDVKIPLDSSQLPTYSSVEAEIVAKPAVQTCAWSQSSGVVINNGLEMKEANLQEQEISAVEITDKESRLSHTRKTAQSSRAKLLAKVKELPGDEELCPCRTVTRPTTALITELRNSKSRTKETSLKNDKLLKHRVTRPSSAPLNRSSGNGDILRLEKPHSPGSKPRAMSAKGQRKRTGSEGGQTRSRPSSAHVGKLSSKDARRSRAAAKVLKDGFLFKEKPPPPLPAASKESQKRREEHGRSKQDNNNKSLTLPWNKEEEIVASEECHEVFARLQEKGIDVSMDTIKRGLMAPARRAGDYQVTGLSLSSNLLSRPENWLTEEHARVQIWEKALSK</sequence>
<feature type="domain" description="Band 7" evidence="6">
    <location>
        <begin position="58"/>
        <end position="217"/>
    </location>
</feature>
<evidence type="ECO:0000259" key="6">
    <source>
        <dbReference type="SMART" id="SM00244"/>
    </source>
</evidence>
<dbReference type="Pfam" id="PF01145">
    <property type="entry name" value="Band_7"/>
    <property type="match status" value="1"/>
</dbReference>
<feature type="compositionally biased region" description="Pro residues" evidence="4">
    <location>
        <begin position="535"/>
        <end position="548"/>
    </location>
</feature>
<evidence type="ECO:0000256" key="2">
    <source>
        <dbReference type="ARBA" id="ARBA00008164"/>
    </source>
</evidence>
<keyword evidence="3 5" id="KW-0472">Membrane</keyword>
<dbReference type="PRINTS" id="PR00721">
    <property type="entry name" value="STOMATIN"/>
</dbReference>
<feature type="region of interest" description="Disordered" evidence="4">
    <location>
        <begin position="740"/>
        <end position="760"/>
    </location>
</feature>
<feature type="compositionally biased region" description="Polar residues" evidence="4">
    <location>
        <begin position="1029"/>
        <end position="1041"/>
    </location>
</feature>
<feature type="region of interest" description="Disordered" evidence="4">
    <location>
        <begin position="470"/>
        <end position="491"/>
    </location>
</feature>
<keyword evidence="5" id="KW-0812">Transmembrane</keyword>
<reference evidence="7 8" key="1">
    <citation type="submission" date="2022-05" db="EMBL/GenBank/DDBJ databases">
        <authorList>
            <consortium name="Genoscope - CEA"/>
            <person name="William W."/>
        </authorList>
    </citation>
    <scope>NUCLEOTIDE SEQUENCE [LARGE SCALE GENOMIC DNA]</scope>
</reference>
<feature type="compositionally biased region" description="Basic and acidic residues" evidence="4">
    <location>
        <begin position="447"/>
        <end position="456"/>
    </location>
</feature>
<dbReference type="SMART" id="SM00244">
    <property type="entry name" value="PHB"/>
    <property type="match status" value="1"/>
</dbReference>
<feature type="non-terminal residue" evidence="7">
    <location>
        <position position="1227"/>
    </location>
</feature>
<keyword evidence="8" id="KW-1185">Reference proteome</keyword>
<gene>
    <name evidence="7" type="ORF">PMEA_00020226</name>
</gene>
<feature type="region of interest" description="Disordered" evidence="4">
    <location>
        <begin position="774"/>
        <end position="857"/>
    </location>
</feature>
<comment type="subcellular location">
    <subcellularLocation>
        <location evidence="1">Membrane</location>
    </subcellularLocation>
</comment>
<dbReference type="InterPro" id="IPR043202">
    <property type="entry name" value="Band-7_stomatin-like"/>
</dbReference>
<dbReference type="SUPFAM" id="SSF117892">
    <property type="entry name" value="Band 7/SPFH domain"/>
    <property type="match status" value="1"/>
</dbReference>
<evidence type="ECO:0000256" key="5">
    <source>
        <dbReference type="SAM" id="Phobius"/>
    </source>
</evidence>
<dbReference type="PANTHER" id="PTHR10264">
    <property type="entry name" value="BAND 7 PROTEIN-RELATED"/>
    <property type="match status" value="1"/>
</dbReference>
<dbReference type="Gene3D" id="6.10.250.2090">
    <property type="match status" value="1"/>
</dbReference>
<feature type="compositionally biased region" description="Basic residues" evidence="4">
    <location>
        <begin position="820"/>
        <end position="831"/>
    </location>
</feature>
<feature type="compositionally biased region" description="Basic and acidic residues" evidence="4">
    <location>
        <begin position="1102"/>
        <end position="1113"/>
    </location>
</feature>
<feature type="compositionally biased region" description="Polar residues" evidence="4">
    <location>
        <begin position="834"/>
        <end position="847"/>
    </location>
</feature>
<accession>A0AAU9XBC1</accession>
<dbReference type="InterPro" id="IPR001972">
    <property type="entry name" value="Stomatin_HflK_fam"/>
</dbReference>
<keyword evidence="5" id="KW-1133">Transmembrane helix</keyword>
<dbReference type="PROSITE" id="PS01270">
    <property type="entry name" value="BAND_7"/>
    <property type="match status" value="1"/>
</dbReference>
<dbReference type="AlphaFoldDB" id="A0AAU9XBC1"/>
<protein>
    <recommendedName>
        <fullName evidence="6">Band 7 domain-containing protein</fullName>
    </recommendedName>
</protein>
<feature type="transmembrane region" description="Helical" evidence="5">
    <location>
        <begin position="38"/>
        <end position="63"/>
    </location>
</feature>
<feature type="compositionally biased region" description="Basic and acidic residues" evidence="4">
    <location>
        <begin position="1011"/>
        <end position="1022"/>
    </location>
</feature>
<evidence type="ECO:0000313" key="7">
    <source>
        <dbReference type="EMBL" id="CAH3142698.1"/>
    </source>
</evidence>
<dbReference type="InterPro" id="IPR001107">
    <property type="entry name" value="Band_7"/>
</dbReference>
<organism evidence="7 8">
    <name type="scientific">Pocillopora meandrina</name>
    <dbReference type="NCBI Taxonomy" id="46732"/>
    <lineage>
        <taxon>Eukaryota</taxon>
        <taxon>Metazoa</taxon>
        <taxon>Cnidaria</taxon>
        <taxon>Anthozoa</taxon>
        <taxon>Hexacorallia</taxon>
        <taxon>Scleractinia</taxon>
        <taxon>Astrocoeniina</taxon>
        <taxon>Pocilloporidae</taxon>
        <taxon>Pocillopora</taxon>
    </lineage>
</organism>
<dbReference type="PANTHER" id="PTHR10264:SF19">
    <property type="entry name" value="AT06885P-RELATED"/>
    <property type="match status" value="1"/>
</dbReference>
<feature type="region of interest" description="Disordered" evidence="4">
    <location>
        <begin position="529"/>
        <end position="616"/>
    </location>
</feature>
<dbReference type="FunFam" id="3.30.479.30:FF:000002">
    <property type="entry name" value="band 7 protein AGAP004871"/>
    <property type="match status" value="1"/>
</dbReference>